<dbReference type="OrthoDB" id="4773254at2"/>
<dbReference type="Gene3D" id="3.30.530.20">
    <property type="match status" value="1"/>
</dbReference>
<dbReference type="AlphaFoldDB" id="A0A4R6VQZ3"/>
<evidence type="ECO:0000313" key="1">
    <source>
        <dbReference type="EMBL" id="TDQ66449.1"/>
    </source>
</evidence>
<sequence length="151" mass="16997">MPTITVSEQFDCAPELAFTTLADFPNYPDFIEAIISTKLLSEQTTGLSTRFSETRIMMGREATEEMEVIEFTAPSKFVLYSFAHGTEYHSTHTFEPNENGTKVTLEFRAKPKTLMAKILSGLFSRMIGQVADMLQKDLRDAKIEAEKRAAT</sequence>
<comment type="caution">
    <text evidence="1">The sequence shown here is derived from an EMBL/GenBank/DDBJ whole genome shotgun (WGS) entry which is preliminary data.</text>
</comment>
<organism evidence="1 2">
    <name type="scientific">Maritalea mobilis</name>
    <dbReference type="NCBI Taxonomy" id="483324"/>
    <lineage>
        <taxon>Bacteria</taxon>
        <taxon>Pseudomonadati</taxon>
        <taxon>Pseudomonadota</taxon>
        <taxon>Alphaproteobacteria</taxon>
        <taxon>Hyphomicrobiales</taxon>
        <taxon>Devosiaceae</taxon>
        <taxon>Maritalea</taxon>
    </lineage>
</organism>
<dbReference type="Pfam" id="PF10604">
    <property type="entry name" value="Polyketide_cyc2"/>
    <property type="match status" value="1"/>
</dbReference>
<dbReference type="InterPro" id="IPR023393">
    <property type="entry name" value="START-like_dom_sf"/>
</dbReference>
<accession>A0A4R6VQZ3</accession>
<keyword evidence="2" id="KW-1185">Reference proteome</keyword>
<reference evidence="1 2" key="1">
    <citation type="submission" date="2019-03" db="EMBL/GenBank/DDBJ databases">
        <title>Genomic Encyclopedia of Type Strains, Phase III (KMG-III): the genomes of soil and plant-associated and newly described type strains.</title>
        <authorList>
            <person name="Whitman W."/>
        </authorList>
    </citation>
    <scope>NUCLEOTIDE SEQUENCE [LARGE SCALE GENOMIC DNA]</scope>
    <source>
        <strain evidence="1 2">CGMCC 1.7002</strain>
    </source>
</reference>
<gene>
    <name evidence="1" type="ORF">ATL17_0445</name>
</gene>
<name>A0A4R6VQZ3_9HYPH</name>
<dbReference type="EMBL" id="SNYR01000001">
    <property type="protein sequence ID" value="TDQ66449.1"/>
    <property type="molecule type" value="Genomic_DNA"/>
</dbReference>
<protein>
    <submittedName>
        <fullName evidence="1">Polyketide cyclase/dehydrase/lipid transport protein</fullName>
    </submittedName>
</protein>
<dbReference type="RefSeq" id="WP_133571140.1">
    <property type="nucleotide sequence ID" value="NZ_SNYR01000001.1"/>
</dbReference>
<dbReference type="SUPFAM" id="SSF55961">
    <property type="entry name" value="Bet v1-like"/>
    <property type="match status" value="1"/>
</dbReference>
<dbReference type="Proteomes" id="UP000295391">
    <property type="component" value="Unassembled WGS sequence"/>
</dbReference>
<dbReference type="CDD" id="cd07812">
    <property type="entry name" value="SRPBCC"/>
    <property type="match status" value="1"/>
</dbReference>
<evidence type="ECO:0000313" key="2">
    <source>
        <dbReference type="Proteomes" id="UP000295391"/>
    </source>
</evidence>
<proteinExistence type="predicted"/>
<dbReference type="InterPro" id="IPR019587">
    <property type="entry name" value="Polyketide_cyclase/dehydratase"/>
</dbReference>